<name>A0A7W7NUL7_9SPHN</name>
<gene>
    <name evidence="1" type="ORF">HNO88_000944</name>
</gene>
<dbReference type="EMBL" id="JACHLR010000003">
    <property type="protein sequence ID" value="MBB4857633.1"/>
    <property type="molecule type" value="Genomic_DNA"/>
</dbReference>
<evidence type="ECO:0000313" key="1">
    <source>
        <dbReference type="EMBL" id="MBB4857633.1"/>
    </source>
</evidence>
<sequence>MRALLLLPLALLTAAAPGERTRINSARDAQRLLAAKGVTLQWIDWHTRGSVRVVKGPVWRLTAAQAQAGGPGRLQLDGTVTEIGKGHFTFRGTIRMTDTPDLGRRCEATKDWHFAITQGRPYYRLREFEWCDRLTDYIDIHF</sequence>
<accession>A0A7W7NUL7</accession>
<organism evidence="1 2">
    <name type="scientific">Novosphingobium chloroacetimidivorans</name>
    <dbReference type="NCBI Taxonomy" id="1428314"/>
    <lineage>
        <taxon>Bacteria</taxon>
        <taxon>Pseudomonadati</taxon>
        <taxon>Pseudomonadota</taxon>
        <taxon>Alphaproteobacteria</taxon>
        <taxon>Sphingomonadales</taxon>
        <taxon>Sphingomonadaceae</taxon>
        <taxon>Novosphingobium</taxon>
    </lineage>
</organism>
<dbReference type="RefSeq" id="WP_184242908.1">
    <property type="nucleotide sequence ID" value="NZ_JACHLR010000003.1"/>
</dbReference>
<dbReference type="Proteomes" id="UP000555448">
    <property type="component" value="Unassembled WGS sequence"/>
</dbReference>
<proteinExistence type="predicted"/>
<reference evidence="1 2" key="1">
    <citation type="submission" date="2020-08" db="EMBL/GenBank/DDBJ databases">
        <title>Functional genomics of gut bacteria from endangered species of beetles.</title>
        <authorList>
            <person name="Carlos-Shanley C."/>
        </authorList>
    </citation>
    <scope>NUCLEOTIDE SEQUENCE [LARGE SCALE GENOMIC DNA]</scope>
    <source>
        <strain evidence="1 2">S00245</strain>
    </source>
</reference>
<comment type="caution">
    <text evidence="1">The sequence shown here is derived from an EMBL/GenBank/DDBJ whole genome shotgun (WGS) entry which is preliminary data.</text>
</comment>
<protein>
    <submittedName>
        <fullName evidence="1">Uncharacterized protein</fullName>
    </submittedName>
</protein>
<dbReference type="AlphaFoldDB" id="A0A7W7NUL7"/>
<keyword evidence="2" id="KW-1185">Reference proteome</keyword>
<evidence type="ECO:0000313" key="2">
    <source>
        <dbReference type="Proteomes" id="UP000555448"/>
    </source>
</evidence>